<evidence type="ECO:0000256" key="7">
    <source>
        <dbReference type="ARBA" id="ARBA00023136"/>
    </source>
</evidence>
<evidence type="ECO:0000256" key="5">
    <source>
        <dbReference type="ARBA" id="ARBA00022692"/>
    </source>
</evidence>
<evidence type="ECO:0000256" key="8">
    <source>
        <dbReference type="SAM" id="Phobius"/>
    </source>
</evidence>
<dbReference type="Gene3D" id="3.30.700.10">
    <property type="entry name" value="Glycoprotein, Type 4 Pilin"/>
    <property type="match status" value="1"/>
</dbReference>
<dbReference type="InterPro" id="IPR045584">
    <property type="entry name" value="Pilin-like"/>
</dbReference>
<dbReference type="Pfam" id="PF12019">
    <property type="entry name" value="GspH"/>
    <property type="match status" value="1"/>
</dbReference>
<accession>A0A1G1XT59</accession>
<dbReference type="GO" id="GO:0015628">
    <property type="term" value="P:protein secretion by the type II secretion system"/>
    <property type="evidence" value="ECO:0007669"/>
    <property type="project" value="InterPro"/>
</dbReference>
<evidence type="ECO:0000256" key="1">
    <source>
        <dbReference type="ARBA" id="ARBA00004377"/>
    </source>
</evidence>
<name>A0A1G1XT59_9BACT</name>
<dbReference type="Proteomes" id="UP000176241">
    <property type="component" value="Unassembled WGS sequence"/>
</dbReference>
<evidence type="ECO:0000313" key="11">
    <source>
        <dbReference type="Proteomes" id="UP000176241"/>
    </source>
</evidence>
<keyword evidence="3" id="KW-0488">Methylation</keyword>
<comment type="subcellular location">
    <subcellularLocation>
        <location evidence="1">Cell inner membrane</location>
        <topology evidence="1">Single-pass membrane protein</topology>
    </subcellularLocation>
</comment>
<evidence type="ECO:0000256" key="6">
    <source>
        <dbReference type="ARBA" id="ARBA00022989"/>
    </source>
</evidence>
<evidence type="ECO:0000256" key="2">
    <source>
        <dbReference type="ARBA" id="ARBA00022475"/>
    </source>
</evidence>
<dbReference type="SUPFAM" id="SSF54523">
    <property type="entry name" value="Pili subunits"/>
    <property type="match status" value="1"/>
</dbReference>
<evidence type="ECO:0000256" key="3">
    <source>
        <dbReference type="ARBA" id="ARBA00022481"/>
    </source>
</evidence>
<keyword evidence="4" id="KW-0997">Cell inner membrane</keyword>
<dbReference type="EMBL" id="MHIC01000053">
    <property type="protein sequence ID" value="OGY43142.1"/>
    <property type="molecule type" value="Genomic_DNA"/>
</dbReference>
<reference evidence="10 11" key="1">
    <citation type="journal article" date="2016" name="Nat. Commun.">
        <title>Thousands of microbial genomes shed light on interconnected biogeochemical processes in an aquifer system.</title>
        <authorList>
            <person name="Anantharaman K."/>
            <person name="Brown C.T."/>
            <person name="Hug L.A."/>
            <person name="Sharon I."/>
            <person name="Castelle C.J."/>
            <person name="Probst A.J."/>
            <person name="Thomas B.C."/>
            <person name="Singh A."/>
            <person name="Wilkins M.J."/>
            <person name="Karaoz U."/>
            <person name="Brodie E.L."/>
            <person name="Williams K.H."/>
            <person name="Hubbard S.S."/>
            <person name="Banfield J.F."/>
        </authorList>
    </citation>
    <scope>NUCLEOTIDE SEQUENCE [LARGE SCALE GENOMIC DNA]</scope>
</reference>
<keyword evidence="6 8" id="KW-1133">Transmembrane helix</keyword>
<evidence type="ECO:0000313" key="10">
    <source>
        <dbReference type="EMBL" id="OGY43142.1"/>
    </source>
</evidence>
<dbReference type="GO" id="GO:0005886">
    <property type="term" value="C:plasma membrane"/>
    <property type="evidence" value="ECO:0007669"/>
    <property type="project" value="UniProtKB-SubCell"/>
</dbReference>
<dbReference type="InterPro" id="IPR022346">
    <property type="entry name" value="T2SS_GspH"/>
</dbReference>
<evidence type="ECO:0000256" key="4">
    <source>
        <dbReference type="ARBA" id="ARBA00022519"/>
    </source>
</evidence>
<sequence>MIISNIRKKDGLSVVELVVTLLIISLITVISIPLFVNYQKTTKLRSEAQLLATNLRLAQQLAITEQIIYDLVLLPDVNKYQIVNSETSQINKTVTLNPEVSINEINGFSANTIRFNPIGGVIEDGYIILVNTRNAASTIQIKPSGYVQTTY</sequence>
<comment type="caution">
    <text evidence="10">The sequence shown here is derived from an EMBL/GenBank/DDBJ whole genome shotgun (WGS) entry which is preliminary data.</text>
</comment>
<dbReference type="GO" id="GO:0015627">
    <property type="term" value="C:type II protein secretion system complex"/>
    <property type="evidence" value="ECO:0007669"/>
    <property type="project" value="InterPro"/>
</dbReference>
<keyword evidence="5 8" id="KW-0812">Transmembrane</keyword>
<dbReference type="STRING" id="1797533.A2731_03610"/>
<keyword evidence="7 8" id="KW-0472">Membrane</keyword>
<feature type="domain" description="General secretion pathway GspH" evidence="9">
    <location>
        <begin position="47"/>
        <end position="145"/>
    </location>
</feature>
<evidence type="ECO:0000259" key="9">
    <source>
        <dbReference type="Pfam" id="PF12019"/>
    </source>
</evidence>
<organism evidence="10 11">
    <name type="scientific">Candidatus Buchananbacteria bacterium RIFCSPHIGHO2_01_FULL_39_8</name>
    <dbReference type="NCBI Taxonomy" id="1797533"/>
    <lineage>
        <taxon>Bacteria</taxon>
        <taxon>Candidatus Buchananiibacteriota</taxon>
    </lineage>
</organism>
<keyword evidence="2" id="KW-1003">Cell membrane</keyword>
<proteinExistence type="predicted"/>
<protein>
    <recommendedName>
        <fullName evidence="9">General secretion pathway GspH domain-containing protein</fullName>
    </recommendedName>
</protein>
<dbReference type="AlphaFoldDB" id="A0A1G1XT59"/>
<feature type="transmembrane region" description="Helical" evidence="8">
    <location>
        <begin position="12"/>
        <end position="36"/>
    </location>
</feature>
<gene>
    <name evidence="10" type="ORF">A2731_03610</name>
</gene>